<dbReference type="InterPro" id="IPR046461">
    <property type="entry name" value="TerL_ATPase"/>
</dbReference>
<dbReference type="STRING" id="1121326.CLMAG_08600"/>
<dbReference type="InterPro" id="IPR027417">
    <property type="entry name" value="P-loop_NTPase"/>
</dbReference>
<evidence type="ECO:0000313" key="3">
    <source>
        <dbReference type="Proteomes" id="UP000076603"/>
    </source>
</evidence>
<dbReference type="AlphaFoldDB" id="A0A161Y687"/>
<evidence type="ECO:0000259" key="1">
    <source>
        <dbReference type="Pfam" id="PF03354"/>
    </source>
</evidence>
<organism evidence="2 3">
    <name type="scientific">Clostridium magnum DSM 2767</name>
    <dbReference type="NCBI Taxonomy" id="1121326"/>
    <lineage>
        <taxon>Bacteria</taxon>
        <taxon>Bacillati</taxon>
        <taxon>Bacillota</taxon>
        <taxon>Clostridia</taxon>
        <taxon>Eubacteriales</taxon>
        <taxon>Clostridiaceae</taxon>
        <taxon>Clostridium</taxon>
    </lineage>
</organism>
<keyword evidence="3" id="KW-1185">Reference proteome</keyword>
<protein>
    <submittedName>
        <fullName evidence="2">Phage terminase</fullName>
    </submittedName>
</protein>
<gene>
    <name evidence="2" type="ORF">CLMAG_08600</name>
</gene>
<reference evidence="2 3" key="1">
    <citation type="submission" date="2016-04" db="EMBL/GenBank/DDBJ databases">
        <title>Genome sequence of Clostridium magnum DSM 2767.</title>
        <authorList>
            <person name="Poehlein A."/>
            <person name="Uhlig R."/>
            <person name="Fischer R."/>
            <person name="Bahl H."/>
            <person name="Daniel R."/>
        </authorList>
    </citation>
    <scope>NUCLEOTIDE SEQUENCE [LARGE SCALE GENOMIC DNA]</scope>
    <source>
        <strain evidence="2 3">DSM 2767</strain>
    </source>
</reference>
<dbReference type="Gene3D" id="3.40.50.300">
    <property type="entry name" value="P-loop containing nucleotide triphosphate hydrolases"/>
    <property type="match status" value="1"/>
</dbReference>
<comment type="caution">
    <text evidence="2">The sequence shown here is derived from an EMBL/GenBank/DDBJ whole genome shotgun (WGS) entry which is preliminary data.</text>
</comment>
<dbReference type="Pfam" id="PF03354">
    <property type="entry name" value="TerL_ATPase"/>
    <property type="match status" value="1"/>
</dbReference>
<name>A0A161Y687_9CLOT</name>
<dbReference type="Proteomes" id="UP000076603">
    <property type="component" value="Unassembled WGS sequence"/>
</dbReference>
<dbReference type="PATRIC" id="fig|1121326.3.peg.819"/>
<dbReference type="RefSeq" id="WP_066618277.1">
    <property type="nucleotide sequence ID" value="NZ_FQXL01000012.1"/>
</dbReference>
<feature type="domain" description="Terminase large subunit-like ATPase" evidence="1">
    <location>
        <begin position="74"/>
        <end position="152"/>
    </location>
</feature>
<proteinExistence type="predicted"/>
<accession>A0A161Y687</accession>
<dbReference type="EMBL" id="LWAE01000001">
    <property type="protein sequence ID" value="KZL93809.1"/>
    <property type="molecule type" value="Genomic_DNA"/>
</dbReference>
<sequence length="152" mass="17396">MTFLEEYGTKVLDGKIVACHRIKQVYEMLLNKLYKKTGPWIFDEELANRPIDFIETFCKQAQGQLGSPLSLKLFQKAKFQAIFGFVHQDILLRQYNEVLTIEGRKNGKTTEMAAVETYLLVGDSEGSPEIYNIATKLDQAKKGFDEAHKMIK</sequence>
<dbReference type="InterPro" id="IPR005021">
    <property type="entry name" value="Terminase_largesu-like"/>
</dbReference>
<dbReference type="PANTHER" id="PTHR41287">
    <property type="match status" value="1"/>
</dbReference>
<evidence type="ECO:0000313" key="2">
    <source>
        <dbReference type="EMBL" id="KZL93809.1"/>
    </source>
</evidence>
<dbReference type="PANTHER" id="PTHR41287:SF1">
    <property type="entry name" value="PROTEIN YMFN"/>
    <property type="match status" value="1"/>
</dbReference>